<gene>
    <name evidence="7" type="ORF">SAMN04488002_1220</name>
</gene>
<protein>
    <submittedName>
        <fullName evidence="7">Entericidin EcnA/B family protein</fullName>
    </submittedName>
</protein>
<organism evidence="7 8">
    <name type="scientific">Litoreibacter janthinus</name>
    <dbReference type="NCBI Taxonomy" id="670154"/>
    <lineage>
        <taxon>Bacteria</taxon>
        <taxon>Pseudomonadati</taxon>
        <taxon>Pseudomonadota</taxon>
        <taxon>Alphaproteobacteria</taxon>
        <taxon>Rhodobacterales</taxon>
        <taxon>Roseobacteraceae</taxon>
        <taxon>Litoreibacter</taxon>
    </lineage>
</organism>
<dbReference type="GO" id="GO:0016020">
    <property type="term" value="C:membrane"/>
    <property type="evidence" value="ECO:0007669"/>
    <property type="project" value="InterPro"/>
</dbReference>
<evidence type="ECO:0000256" key="3">
    <source>
        <dbReference type="ARBA" id="ARBA00022729"/>
    </source>
</evidence>
<evidence type="ECO:0000256" key="1">
    <source>
        <dbReference type="ARBA" id="ARBA00010296"/>
    </source>
</evidence>
<reference evidence="8" key="1">
    <citation type="submission" date="2016-10" db="EMBL/GenBank/DDBJ databases">
        <authorList>
            <person name="Varghese N."/>
            <person name="Submissions S."/>
        </authorList>
    </citation>
    <scope>NUCLEOTIDE SEQUENCE [LARGE SCALE GENOMIC DNA]</scope>
    <source>
        <strain evidence="8">DSM 26921</strain>
    </source>
</reference>
<keyword evidence="6" id="KW-0449">Lipoprotein</keyword>
<keyword evidence="8" id="KW-1185">Reference proteome</keyword>
<evidence type="ECO:0000313" key="8">
    <source>
        <dbReference type="Proteomes" id="UP000199658"/>
    </source>
</evidence>
<comment type="similarity">
    <text evidence="1">Belongs to the EcnA/EcnB lipoprotein family.</text>
</comment>
<dbReference type="PROSITE" id="PS51257">
    <property type="entry name" value="PROKAR_LIPOPROTEIN"/>
    <property type="match status" value="1"/>
</dbReference>
<evidence type="ECO:0000256" key="5">
    <source>
        <dbReference type="ARBA" id="ARBA00023139"/>
    </source>
</evidence>
<keyword evidence="4" id="KW-0472">Membrane</keyword>
<evidence type="ECO:0000256" key="6">
    <source>
        <dbReference type="ARBA" id="ARBA00023288"/>
    </source>
</evidence>
<sequence>MNIIKIAAVFAFGALAACETIDGAGRDISTAGQVVSDTARDVQEDL</sequence>
<accession>A0A1I6GC15</accession>
<keyword evidence="5" id="KW-0564">Palmitate</keyword>
<name>A0A1I6GC15_9RHOB</name>
<keyword evidence="3" id="KW-0732">Signal</keyword>
<proteinExistence type="inferred from homology"/>
<dbReference type="Pfam" id="PF08085">
    <property type="entry name" value="Entericidin"/>
    <property type="match status" value="1"/>
</dbReference>
<evidence type="ECO:0000256" key="4">
    <source>
        <dbReference type="ARBA" id="ARBA00023136"/>
    </source>
</evidence>
<dbReference type="EMBL" id="FOYO01000001">
    <property type="protein sequence ID" value="SFR39726.1"/>
    <property type="molecule type" value="Genomic_DNA"/>
</dbReference>
<dbReference type="RefSeq" id="WP_090213787.1">
    <property type="nucleotide sequence ID" value="NZ_FOYO01000001.1"/>
</dbReference>
<dbReference type="STRING" id="670154.SAMN04488002_1220"/>
<keyword evidence="2" id="KW-1003">Cell membrane</keyword>
<evidence type="ECO:0000313" key="7">
    <source>
        <dbReference type="EMBL" id="SFR39726.1"/>
    </source>
</evidence>
<evidence type="ECO:0000256" key="2">
    <source>
        <dbReference type="ARBA" id="ARBA00022475"/>
    </source>
</evidence>
<dbReference type="GO" id="GO:0009636">
    <property type="term" value="P:response to toxic substance"/>
    <property type="evidence" value="ECO:0007669"/>
    <property type="project" value="InterPro"/>
</dbReference>
<dbReference type="AlphaFoldDB" id="A0A1I6GC15"/>
<dbReference type="InterPro" id="IPR012556">
    <property type="entry name" value="Entericidin"/>
</dbReference>
<dbReference type="Proteomes" id="UP000199658">
    <property type="component" value="Unassembled WGS sequence"/>
</dbReference>